<evidence type="ECO:0000313" key="2">
    <source>
        <dbReference type="Proteomes" id="UP000814128"/>
    </source>
</evidence>
<name>A0ACB8Q3U6_9AGAM</name>
<proteinExistence type="predicted"/>
<organism evidence="1 2">
    <name type="scientific">Vararia minispora EC-137</name>
    <dbReference type="NCBI Taxonomy" id="1314806"/>
    <lineage>
        <taxon>Eukaryota</taxon>
        <taxon>Fungi</taxon>
        <taxon>Dikarya</taxon>
        <taxon>Basidiomycota</taxon>
        <taxon>Agaricomycotina</taxon>
        <taxon>Agaricomycetes</taxon>
        <taxon>Russulales</taxon>
        <taxon>Lachnocladiaceae</taxon>
        <taxon>Vararia</taxon>
    </lineage>
</organism>
<keyword evidence="2" id="KW-1185">Reference proteome</keyword>
<dbReference type="EMBL" id="MU274765">
    <property type="protein sequence ID" value="KAI0026352.1"/>
    <property type="molecule type" value="Genomic_DNA"/>
</dbReference>
<evidence type="ECO:0000313" key="1">
    <source>
        <dbReference type="EMBL" id="KAI0026352.1"/>
    </source>
</evidence>
<gene>
    <name evidence="1" type="ORF">K488DRAFT_75409</name>
</gene>
<dbReference type="Proteomes" id="UP000814128">
    <property type="component" value="Unassembled WGS sequence"/>
</dbReference>
<reference evidence="1" key="2">
    <citation type="journal article" date="2022" name="New Phytol.">
        <title>Evolutionary transition to the ectomycorrhizal habit in the genomes of a hyperdiverse lineage of mushroom-forming fungi.</title>
        <authorList>
            <person name="Looney B."/>
            <person name="Miyauchi S."/>
            <person name="Morin E."/>
            <person name="Drula E."/>
            <person name="Courty P.E."/>
            <person name="Kohler A."/>
            <person name="Kuo A."/>
            <person name="LaButti K."/>
            <person name="Pangilinan J."/>
            <person name="Lipzen A."/>
            <person name="Riley R."/>
            <person name="Andreopoulos W."/>
            <person name="He G."/>
            <person name="Johnson J."/>
            <person name="Nolan M."/>
            <person name="Tritt A."/>
            <person name="Barry K.W."/>
            <person name="Grigoriev I.V."/>
            <person name="Nagy L.G."/>
            <person name="Hibbett D."/>
            <person name="Henrissat B."/>
            <person name="Matheny P.B."/>
            <person name="Labbe J."/>
            <person name="Martin F.M."/>
        </authorList>
    </citation>
    <scope>NUCLEOTIDE SEQUENCE</scope>
    <source>
        <strain evidence="1">EC-137</strain>
    </source>
</reference>
<protein>
    <submittedName>
        <fullName evidence="1">Uncharacterized protein</fullName>
    </submittedName>
</protein>
<feature type="non-terminal residue" evidence="1">
    <location>
        <position position="1"/>
    </location>
</feature>
<sequence>VTNLSDSVKVACDFICPLHVDSTEQTASELRQHRLNIRAARLEKKGPGRTLRDEEPAGGHDILGLHSLLWWTFMHISHVTESLSSDPLSEPYTSPFSALPQFIASRRSKDTGNCEASRLLDSPVASVPSEQVQLPMQSHSPIQTDLVTVADELAPPFSSPVIGRHPELLMCRQADDTPFRPGKHHRKNRSKARCLKRKAFENLGPDQQKYFPFPCPIRGCNPSRPFKKTGLLCHLSVARPVLPLACLLKYRQ</sequence>
<comment type="caution">
    <text evidence="1">The sequence shown here is derived from an EMBL/GenBank/DDBJ whole genome shotgun (WGS) entry which is preliminary data.</text>
</comment>
<accession>A0ACB8Q3U6</accession>
<reference evidence="1" key="1">
    <citation type="submission" date="2021-02" db="EMBL/GenBank/DDBJ databases">
        <authorList>
            <consortium name="DOE Joint Genome Institute"/>
            <person name="Ahrendt S."/>
            <person name="Looney B.P."/>
            <person name="Miyauchi S."/>
            <person name="Morin E."/>
            <person name="Drula E."/>
            <person name="Courty P.E."/>
            <person name="Chicoki N."/>
            <person name="Fauchery L."/>
            <person name="Kohler A."/>
            <person name="Kuo A."/>
            <person name="Labutti K."/>
            <person name="Pangilinan J."/>
            <person name="Lipzen A."/>
            <person name="Riley R."/>
            <person name="Andreopoulos W."/>
            <person name="He G."/>
            <person name="Johnson J."/>
            <person name="Barry K.W."/>
            <person name="Grigoriev I.V."/>
            <person name="Nagy L."/>
            <person name="Hibbett D."/>
            <person name="Henrissat B."/>
            <person name="Matheny P.B."/>
            <person name="Labbe J."/>
            <person name="Martin F."/>
        </authorList>
    </citation>
    <scope>NUCLEOTIDE SEQUENCE</scope>
    <source>
        <strain evidence="1">EC-137</strain>
    </source>
</reference>